<dbReference type="PROSITE" id="PS51459">
    <property type="entry name" value="FIDO"/>
    <property type="match status" value="1"/>
</dbReference>
<protein>
    <recommendedName>
        <fullName evidence="5">protein adenylyltransferase</fullName>
        <ecNumber evidence="5">2.7.7.108</ecNumber>
    </recommendedName>
</protein>
<dbReference type="GO" id="GO:0005524">
    <property type="term" value="F:ATP binding"/>
    <property type="evidence" value="ECO:0007669"/>
    <property type="project" value="UniProtKB-KW"/>
</dbReference>
<dbReference type="PANTHER" id="PTHR39560">
    <property type="entry name" value="PROTEIN ADENYLYLTRANSFERASE FIC-RELATED"/>
    <property type="match status" value="1"/>
</dbReference>
<comment type="caution">
    <text evidence="9">The sequence shown here is derived from an EMBL/GenBank/DDBJ whole genome shotgun (WGS) entry which is preliminary data.</text>
</comment>
<comment type="catalytic activity">
    <reaction evidence="7">
        <text>L-tyrosyl-[protein] + ATP = O-(5'-adenylyl)-L-tyrosyl-[protein] + diphosphate</text>
        <dbReference type="Rhea" id="RHEA:54288"/>
        <dbReference type="Rhea" id="RHEA-COMP:10136"/>
        <dbReference type="Rhea" id="RHEA-COMP:13846"/>
        <dbReference type="ChEBI" id="CHEBI:30616"/>
        <dbReference type="ChEBI" id="CHEBI:33019"/>
        <dbReference type="ChEBI" id="CHEBI:46858"/>
        <dbReference type="ChEBI" id="CHEBI:83624"/>
        <dbReference type="EC" id="2.7.7.108"/>
    </reaction>
</comment>
<evidence type="ECO:0000256" key="3">
    <source>
        <dbReference type="ARBA" id="ARBA00022741"/>
    </source>
</evidence>
<gene>
    <name evidence="9" type="ORF">C6I21_07800</name>
</gene>
<dbReference type="EC" id="2.7.7.108" evidence="5"/>
<evidence type="ECO:0000259" key="8">
    <source>
        <dbReference type="PROSITE" id="PS51459"/>
    </source>
</evidence>
<evidence type="ECO:0000256" key="4">
    <source>
        <dbReference type="ARBA" id="ARBA00022840"/>
    </source>
</evidence>
<dbReference type="SUPFAM" id="SSF140931">
    <property type="entry name" value="Fic-like"/>
    <property type="match status" value="1"/>
</dbReference>
<evidence type="ECO:0000256" key="1">
    <source>
        <dbReference type="ARBA" id="ARBA00022679"/>
    </source>
</evidence>
<evidence type="ECO:0000256" key="5">
    <source>
        <dbReference type="ARBA" id="ARBA00034531"/>
    </source>
</evidence>
<keyword evidence="10" id="KW-1185">Reference proteome</keyword>
<keyword evidence="2" id="KW-0548">Nucleotidyltransferase</keyword>
<evidence type="ECO:0000313" key="9">
    <source>
        <dbReference type="EMBL" id="PRO65792.1"/>
    </source>
</evidence>
<accession>A0A2P6MHM5</accession>
<evidence type="ECO:0000313" key="10">
    <source>
        <dbReference type="Proteomes" id="UP000243650"/>
    </source>
</evidence>
<sequence length="194" mass="22125">MTADKYETFDNDDFLLQENLLDAAGLEELESLEALAFAARAAQVQDWAAFSASFSEARFKALHGFLFQDVYAFAGTYRTVNIAKGGTRFCQAAYIEENAASLFDAIGKEPPWQSLEEAAYRLAHFKTELNMLHPFREGNGRVIRFFIYGWALSRNIVWQLENMTPDTYLDAMIASVTDEQPLIELFRKTIHWKA</sequence>
<comment type="catalytic activity">
    <reaction evidence="6">
        <text>L-threonyl-[protein] + ATP = 3-O-(5'-adenylyl)-L-threonyl-[protein] + diphosphate</text>
        <dbReference type="Rhea" id="RHEA:54292"/>
        <dbReference type="Rhea" id="RHEA-COMP:11060"/>
        <dbReference type="Rhea" id="RHEA-COMP:13847"/>
        <dbReference type="ChEBI" id="CHEBI:30013"/>
        <dbReference type="ChEBI" id="CHEBI:30616"/>
        <dbReference type="ChEBI" id="CHEBI:33019"/>
        <dbReference type="ChEBI" id="CHEBI:138113"/>
        <dbReference type="EC" id="2.7.7.108"/>
    </reaction>
</comment>
<dbReference type="RefSeq" id="WP_105958888.1">
    <property type="nucleotide sequence ID" value="NZ_PVNS01000006.1"/>
</dbReference>
<organism evidence="9 10">
    <name type="scientific">Alkalicoccus urumqiensis</name>
    <name type="common">Bacillus urumqiensis</name>
    <dbReference type="NCBI Taxonomy" id="1548213"/>
    <lineage>
        <taxon>Bacteria</taxon>
        <taxon>Bacillati</taxon>
        <taxon>Bacillota</taxon>
        <taxon>Bacilli</taxon>
        <taxon>Bacillales</taxon>
        <taxon>Bacillaceae</taxon>
        <taxon>Alkalicoccus</taxon>
    </lineage>
</organism>
<evidence type="ECO:0000256" key="6">
    <source>
        <dbReference type="ARBA" id="ARBA00047939"/>
    </source>
</evidence>
<dbReference type="InterPro" id="IPR036597">
    <property type="entry name" value="Fido-like_dom_sf"/>
</dbReference>
<dbReference type="InterPro" id="IPR003812">
    <property type="entry name" value="Fido"/>
</dbReference>
<dbReference type="PANTHER" id="PTHR39560:SF1">
    <property type="entry name" value="PROTEIN ADENYLYLTRANSFERASE FIC-RELATED"/>
    <property type="match status" value="1"/>
</dbReference>
<keyword evidence="1" id="KW-0808">Transferase</keyword>
<name>A0A2P6MHM5_ALKUR</name>
<dbReference type="Pfam" id="PF02661">
    <property type="entry name" value="Fic"/>
    <property type="match status" value="1"/>
</dbReference>
<dbReference type="Gene3D" id="1.10.3290.10">
    <property type="entry name" value="Fido-like domain"/>
    <property type="match status" value="1"/>
</dbReference>
<reference evidence="9 10" key="1">
    <citation type="submission" date="2018-03" db="EMBL/GenBank/DDBJ databases">
        <title>Bacillus urumqiensis sp. nov., a moderately haloalkaliphilic bacterium isolated from a salt lake.</title>
        <authorList>
            <person name="Zhao B."/>
            <person name="Liao Z."/>
        </authorList>
    </citation>
    <scope>NUCLEOTIDE SEQUENCE [LARGE SCALE GENOMIC DNA]</scope>
    <source>
        <strain evidence="9 10">BZ-SZ-XJ18</strain>
    </source>
</reference>
<evidence type="ECO:0000256" key="7">
    <source>
        <dbReference type="ARBA" id="ARBA00048696"/>
    </source>
</evidence>
<dbReference type="AlphaFoldDB" id="A0A2P6MHM5"/>
<keyword evidence="4" id="KW-0067">ATP-binding</keyword>
<dbReference type="Proteomes" id="UP000243650">
    <property type="component" value="Unassembled WGS sequence"/>
</dbReference>
<keyword evidence="3" id="KW-0547">Nucleotide-binding</keyword>
<dbReference type="OrthoDB" id="9813719at2"/>
<dbReference type="GO" id="GO:0070733">
    <property type="term" value="F:AMPylase activity"/>
    <property type="evidence" value="ECO:0007669"/>
    <property type="project" value="UniProtKB-EC"/>
</dbReference>
<dbReference type="GO" id="GO:0051302">
    <property type="term" value="P:regulation of cell division"/>
    <property type="evidence" value="ECO:0007669"/>
    <property type="project" value="TreeGrafter"/>
</dbReference>
<evidence type="ECO:0000256" key="2">
    <source>
        <dbReference type="ARBA" id="ARBA00022695"/>
    </source>
</evidence>
<feature type="domain" description="Fido" evidence="8">
    <location>
        <begin position="54"/>
        <end position="188"/>
    </location>
</feature>
<proteinExistence type="predicted"/>
<dbReference type="EMBL" id="PVNS01000006">
    <property type="protein sequence ID" value="PRO65792.1"/>
    <property type="molecule type" value="Genomic_DNA"/>
</dbReference>